<evidence type="ECO:0000256" key="1">
    <source>
        <dbReference type="SAM" id="Phobius"/>
    </source>
</evidence>
<evidence type="ECO:0000313" key="2">
    <source>
        <dbReference type="EMBL" id="MBJ2258911.1"/>
    </source>
</evidence>
<gene>
    <name evidence="2" type="ORF">JFT45_20625</name>
</gene>
<evidence type="ECO:0000313" key="3">
    <source>
        <dbReference type="Proteomes" id="UP000658390"/>
    </source>
</evidence>
<reference evidence="2" key="1">
    <citation type="submission" date="2020-12" db="EMBL/GenBank/DDBJ databases">
        <title>Antibiotic resistance and phylogeny of Pseudomonas spp. isolated over three decades from chicken meat in the Norwegian food chain.</title>
        <authorList>
            <person name="Moen B."/>
        </authorList>
    </citation>
    <scope>NUCLEOTIDE SEQUENCE</scope>
    <source>
        <strain evidence="2">MF6762</strain>
    </source>
</reference>
<protein>
    <submittedName>
        <fullName evidence="2">Uncharacterized protein</fullName>
    </submittedName>
</protein>
<comment type="caution">
    <text evidence="2">The sequence shown here is derived from an EMBL/GenBank/DDBJ whole genome shotgun (WGS) entry which is preliminary data.</text>
</comment>
<sequence length="150" mass="15946">MNLDQPVGAHRARQKNLAVLLLLGNLLAGSALAVLGGGPVEQAQAVLLVVCGLLAGGLYHSLSAQAQVVERGGGICDWPPAVAAPLPERALESRKIEVLAPRVDPLLRQHQHELLRAIEQSQADMHFATQLAQQSGKKVASSAESRRFSR</sequence>
<feature type="transmembrane region" description="Helical" evidence="1">
    <location>
        <begin position="43"/>
        <end position="62"/>
    </location>
</feature>
<dbReference type="AlphaFoldDB" id="A0A8I1FXV1"/>
<proteinExistence type="predicted"/>
<organism evidence="2 3">
    <name type="scientific">Pseudomonas psychrophila</name>
    <dbReference type="NCBI Taxonomy" id="122355"/>
    <lineage>
        <taxon>Bacteria</taxon>
        <taxon>Pseudomonadati</taxon>
        <taxon>Pseudomonadota</taxon>
        <taxon>Gammaproteobacteria</taxon>
        <taxon>Pseudomonadales</taxon>
        <taxon>Pseudomonadaceae</taxon>
        <taxon>Pseudomonas</taxon>
    </lineage>
</organism>
<dbReference type="EMBL" id="JAEKCZ010000022">
    <property type="protein sequence ID" value="MBJ2258911.1"/>
    <property type="molecule type" value="Genomic_DNA"/>
</dbReference>
<keyword evidence="1" id="KW-0472">Membrane</keyword>
<name>A0A8I1FXV1_9PSED</name>
<dbReference type="Proteomes" id="UP000658390">
    <property type="component" value="Unassembled WGS sequence"/>
</dbReference>
<keyword evidence="1" id="KW-0812">Transmembrane</keyword>
<dbReference type="RefSeq" id="WP_198822745.1">
    <property type="nucleotide sequence ID" value="NZ_JAEKCZ010000022.1"/>
</dbReference>
<keyword evidence="1" id="KW-1133">Transmembrane helix</keyword>
<accession>A0A8I1FXV1</accession>